<gene>
    <name evidence="14" type="ORF">X474_16200</name>
</gene>
<dbReference type="InterPro" id="IPR000531">
    <property type="entry name" value="Beta-barrel_TonB"/>
</dbReference>
<evidence type="ECO:0000256" key="5">
    <source>
        <dbReference type="ARBA" id="ARBA00022729"/>
    </source>
</evidence>
<dbReference type="SUPFAM" id="SSF56935">
    <property type="entry name" value="Porins"/>
    <property type="match status" value="1"/>
</dbReference>
<name>A0A0D2JU49_9BACT</name>
<evidence type="ECO:0008006" key="16">
    <source>
        <dbReference type="Google" id="ProtNLM"/>
    </source>
</evidence>
<dbReference type="EMBL" id="AZAC01000020">
    <property type="protein sequence ID" value="KIX12990.1"/>
    <property type="molecule type" value="Genomic_DNA"/>
</dbReference>
<protein>
    <recommendedName>
        <fullName evidence="16">TonB-denpendent receptor</fullName>
    </recommendedName>
</protein>
<comment type="caution">
    <text evidence="14">The sequence shown here is derived from an EMBL/GenBank/DDBJ whole genome shotgun (WGS) entry which is preliminary data.</text>
</comment>
<dbReference type="STRING" id="1429043.X474_16200"/>
<dbReference type="Gene3D" id="2.40.170.20">
    <property type="entry name" value="TonB-dependent receptor, beta-barrel domain"/>
    <property type="match status" value="1"/>
</dbReference>
<accession>A0A0D2JU49</accession>
<keyword evidence="15" id="KW-1185">Reference proteome</keyword>
<feature type="domain" description="TonB-dependent receptor-like beta-barrel" evidence="12">
    <location>
        <begin position="186"/>
        <end position="619"/>
    </location>
</feature>
<keyword evidence="5" id="KW-0732">Signal</keyword>
<dbReference type="Proteomes" id="UP000032233">
    <property type="component" value="Unassembled WGS sequence"/>
</dbReference>
<dbReference type="Pfam" id="PF00593">
    <property type="entry name" value="TonB_dep_Rec_b-barrel"/>
    <property type="match status" value="1"/>
</dbReference>
<evidence type="ECO:0000256" key="6">
    <source>
        <dbReference type="ARBA" id="ARBA00023077"/>
    </source>
</evidence>
<dbReference type="GO" id="GO:0044718">
    <property type="term" value="P:siderophore transmembrane transport"/>
    <property type="evidence" value="ECO:0007669"/>
    <property type="project" value="TreeGrafter"/>
</dbReference>
<evidence type="ECO:0000256" key="10">
    <source>
        <dbReference type="PROSITE-ProRule" id="PRU01360"/>
    </source>
</evidence>
<keyword evidence="6 11" id="KW-0798">TonB box</keyword>
<keyword evidence="8" id="KW-0675">Receptor</keyword>
<keyword evidence="7 10" id="KW-0472">Membrane</keyword>
<dbReference type="GO" id="GO:0009279">
    <property type="term" value="C:cell outer membrane"/>
    <property type="evidence" value="ECO:0007669"/>
    <property type="project" value="UniProtKB-SubCell"/>
</dbReference>
<evidence type="ECO:0000256" key="8">
    <source>
        <dbReference type="ARBA" id="ARBA00023170"/>
    </source>
</evidence>
<evidence type="ECO:0000256" key="3">
    <source>
        <dbReference type="ARBA" id="ARBA00022452"/>
    </source>
</evidence>
<dbReference type="RefSeq" id="WP_044349922.1">
    <property type="nucleotide sequence ID" value="NZ_AZAC01000020.1"/>
</dbReference>
<dbReference type="GO" id="GO:0015344">
    <property type="term" value="F:siderophore uptake transmembrane transporter activity"/>
    <property type="evidence" value="ECO:0007669"/>
    <property type="project" value="TreeGrafter"/>
</dbReference>
<organism evidence="14 15">
    <name type="scientific">Dethiosulfatarculus sandiegensis</name>
    <dbReference type="NCBI Taxonomy" id="1429043"/>
    <lineage>
        <taxon>Bacteria</taxon>
        <taxon>Pseudomonadati</taxon>
        <taxon>Thermodesulfobacteriota</taxon>
        <taxon>Desulfarculia</taxon>
        <taxon>Desulfarculales</taxon>
        <taxon>Desulfarculaceae</taxon>
        <taxon>Dethiosulfatarculus</taxon>
    </lineage>
</organism>
<evidence type="ECO:0000256" key="2">
    <source>
        <dbReference type="ARBA" id="ARBA00022448"/>
    </source>
</evidence>
<dbReference type="InParanoid" id="A0A0D2JU49"/>
<dbReference type="InterPro" id="IPR012910">
    <property type="entry name" value="Plug_dom"/>
</dbReference>
<evidence type="ECO:0000259" key="12">
    <source>
        <dbReference type="Pfam" id="PF00593"/>
    </source>
</evidence>
<keyword evidence="9 10" id="KW-0998">Cell outer membrane</keyword>
<feature type="domain" description="TonB-dependent receptor plug" evidence="13">
    <location>
        <begin position="16"/>
        <end position="122"/>
    </location>
</feature>
<evidence type="ECO:0000256" key="9">
    <source>
        <dbReference type="ARBA" id="ARBA00023237"/>
    </source>
</evidence>
<keyword evidence="3 10" id="KW-1134">Transmembrane beta strand</keyword>
<dbReference type="AlphaFoldDB" id="A0A0D2JU49"/>
<evidence type="ECO:0000256" key="4">
    <source>
        <dbReference type="ARBA" id="ARBA00022692"/>
    </source>
</evidence>
<reference evidence="14 15" key="1">
    <citation type="submission" date="2013-11" db="EMBL/GenBank/DDBJ databases">
        <title>Metagenomic analysis of a methanogenic consortium involved in long chain n-alkane degradation.</title>
        <authorList>
            <person name="Davidova I.A."/>
            <person name="Callaghan A.V."/>
            <person name="Wawrik B."/>
            <person name="Pruitt S."/>
            <person name="Marks C."/>
            <person name="Duncan K.E."/>
            <person name="Suflita J.M."/>
        </authorList>
    </citation>
    <scope>NUCLEOTIDE SEQUENCE [LARGE SCALE GENOMIC DNA]</scope>
    <source>
        <strain evidence="14 15">SPR</strain>
    </source>
</reference>
<dbReference type="InterPro" id="IPR039426">
    <property type="entry name" value="TonB-dep_rcpt-like"/>
</dbReference>
<keyword evidence="4 10" id="KW-0812">Transmembrane</keyword>
<comment type="subcellular location">
    <subcellularLocation>
        <location evidence="1 10">Cell outer membrane</location>
        <topology evidence="1 10">Multi-pass membrane protein</topology>
    </subcellularLocation>
</comment>
<comment type="similarity">
    <text evidence="10 11">Belongs to the TonB-dependent receptor family.</text>
</comment>
<keyword evidence="2 10" id="KW-0813">Transport</keyword>
<sequence length="645" mass="73153">MAATTVTAGRIDQQILDVTVPVQTISSEEIRASGFDNLGDVISMYVTGHITKYNGVLTSVGIRGFRMEAHGDDIKGYVLMLVDGHRVGSGNAAKIDMDRIERIEVLKGPYSSLYGSAAMGGVINLITKKGDGPLGGKIRAEFGSFDYLKTGLSGGGEVDDKFKFYLNTSYLSQGDFEVPEYGTVHNTAYRFANFGWNGTYDFTPKQNLRWGGNYSDINGGSSGWANGTYSHYYDSGQSYVKSHGYSDLEYNGSFKDDFLNVRTMVYYLWDRNHWRYGDPDPDATTVKYTDKTIGLDQQFNLNFGSWSNLVAGFTIEKLEKESSGTNNYQPAAPYTPGMEYDTYGLFAQDNISLLDNKLNFVLAMRYDYFDLQTKKPDTGDYNEFIQKSATFDHFSPKAGAAYKLLDDLFRVRTNVGTGFKTPSPDQLTAQYRDTNDRGYLGNPDLNPEKSLTWDLGFDVFHDYADLEVTYWHTDYEDKIVQASKQVEHAGQLWTTYVNLGEAEIAGVDVNANIRLSNIFDWTPNLSLHSRMTFNTKYTDKETGDDLNYVSEYEVKSWLSFAHEGFAANIFYVVVGPQKIQNYDVYPTAIMEKETFDFWNFSASYSFFDNWKVAFNIYNLTDDTYEWNRGYPQAERSYHLSLTFEF</sequence>
<evidence type="ECO:0000256" key="11">
    <source>
        <dbReference type="RuleBase" id="RU003357"/>
    </source>
</evidence>
<dbReference type="InterPro" id="IPR037066">
    <property type="entry name" value="Plug_dom_sf"/>
</dbReference>
<proteinExistence type="inferred from homology"/>
<dbReference type="OrthoDB" id="9763670at2"/>
<dbReference type="PROSITE" id="PS52016">
    <property type="entry name" value="TONB_DEPENDENT_REC_3"/>
    <property type="match status" value="1"/>
</dbReference>
<dbReference type="CDD" id="cd01347">
    <property type="entry name" value="ligand_gated_channel"/>
    <property type="match status" value="1"/>
</dbReference>
<dbReference type="PANTHER" id="PTHR30069:SF29">
    <property type="entry name" value="HEMOGLOBIN AND HEMOGLOBIN-HAPTOGLOBIN-BINDING PROTEIN 1-RELATED"/>
    <property type="match status" value="1"/>
</dbReference>
<dbReference type="InterPro" id="IPR036942">
    <property type="entry name" value="Beta-barrel_TonB_sf"/>
</dbReference>
<evidence type="ECO:0000256" key="7">
    <source>
        <dbReference type="ARBA" id="ARBA00023136"/>
    </source>
</evidence>
<evidence type="ECO:0000313" key="14">
    <source>
        <dbReference type="EMBL" id="KIX12990.1"/>
    </source>
</evidence>
<dbReference type="Pfam" id="PF07715">
    <property type="entry name" value="Plug"/>
    <property type="match status" value="1"/>
</dbReference>
<evidence type="ECO:0000256" key="1">
    <source>
        <dbReference type="ARBA" id="ARBA00004571"/>
    </source>
</evidence>
<evidence type="ECO:0000313" key="15">
    <source>
        <dbReference type="Proteomes" id="UP000032233"/>
    </source>
</evidence>
<dbReference type="PANTHER" id="PTHR30069">
    <property type="entry name" value="TONB-DEPENDENT OUTER MEMBRANE RECEPTOR"/>
    <property type="match status" value="1"/>
</dbReference>
<evidence type="ECO:0000259" key="13">
    <source>
        <dbReference type="Pfam" id="PF07715"/>
    </source>
</evidence>
<dbReference type="Gene3D" id="2.170.130.10">
    <property type="entry name" value="TonB-dependent receptor, plug domain"/>
    <property type="match status" value="1"/>
</dbReference>